<protein>
    <submittedName>
        <fullName evidence="2">Uncharacterized protein</fullName>
    </submittedName>
</protein>
<evidence type="ECO:0000256" key="1">
    <source>
        <dbReference type="SAM" id="Phobius"/>
    </source>
</evidence>
<dbReference type="AlphaFoldDB" id="A0A821MU58"/>
<feature type="transmembrane region" description="Helical" evidence="1">
    <location>
        <begin position="68"/>
        <end position="89"/>
    </location>
</feature>
<sequence length="111" mass="12357">AFHNKTCIDEQLKEIHTIQENIPIDLNGQVIHNQHDDSSNMALKYTPINKIDYRQLKTGMTNRIKLKLIYVPLSISFKAFLIAVAYSAAIGGLATLVGTGPNIFVKGFVDE</sequence>
<name>A0A821MU58_9BILA</name>
<evidence type="ECO:0000313" key="2">
    <source>
        <dbReference type="EMBL" id="CAF4773329.1"/>
    </source>
</evidence>
<feature type="non-terminal residue" evidence="2">
    <location>
        <position position="1"/>
    </location>
</feature>
<proteinExistence type="predicted"/>
<evidence type="ECO:0000313" key="3">
    <source>
        <dbReference type="Proteomes" id="UP000663873"/>
    </source>
</evidence>
<accession>A0A821MU58</accession>
<comment type="caution">
    <text evidence="2">The sequence shown here is derived from an EMBL/GenBank/DDBJ whole genome shotgun (WGS) entry which is preliminary data.</text>
</comment>
<keyword evidence="3" id="KW-1185">Reference proteome</keyword>
<reference evidence="2" key="1">
    <citation type="submission" date="2021-02" db="EMBL/GenBank/DDBJ databases">
        <authorList>
            <person name="Nowell W R."/>
        </authorList>
    </citation>
    <scope>NUCLEOTIDE SEQUENCE</scope>
</reference>
<dbReference type="EMBL" id="CAJOBP010043401">
    <property type="protein sequence ID" value="CAF4773329.1"/>
    <property type="molecule type" value="Genomic_DNA"/>
</dbReference>
<gene>
    <name evidence="2" type="ORF">UJA718_LOCUS40015</name>
</gene>
<keyword evidence="1" id="KW-1133">Transmembrane helix</keyword>
<organism evidence="2 3">
    <name type="scientific">Rotaria socialis</name>
    <dbReference type="NCBI Taxonomy" id="392032"/>
    <lineage>
        <taxon>Eukaryota</taxon>
        <taxon>Metazoa</taxon>
        <taxon>Spiralia</taxon>
        <taxon>Gnathifera</taxon>
        <taxon>Rotifera</taxon>
        <taxon>Eurotatoria</taxon>
        <taxon>Bdelloidea</taxon>
        <taxon>Philodinida</taxon>
        <taxon>Philodinidae</taxon>
        <taxon>Rotaria</taxon>
    </lineage>
</organism>
<dbReference type="Proteomes" id="UP000663873">
    <property type="component" value="Unassembled WGS sequence"/>
</dbReference>
<keyword evidence="1" id="KW-0812">Transmembrane</keyword>
<keyword evidence="1" id="KW-0472">Membrane</keyword>